<dbReference type="PANTHER" id="PTHR42721:SF11">
    <property type="entry name" value="BETA-D-XYLOSIDASE 5-RELATED"/>
    <property type="match status" value="1"/>
</dbReference>
<dbReference type="EMBL" id="JADCNM010000008">
    <property type="protein sequence ID" value="KAG0471256.1"/>
    <property type="molecule type" value="Genomic_DNA"/>
</dbReference>
<evidence type="ECO:0000256" key="2">
    <source>
        <dbReference type="ARBA" id="ARBA00023295"/>
    </source>
</evidence>
<dbReference type="Gene3D" id="2.60.40.10">
    <property type="entry name" value="Immunoglobulins"/>
    <property type="match status" value="1"/>
</dbReference>
<feature type="domain" description="Fibronectin type III-like" evidence="3">
    <location>
        <begin position="220"/>
        <end position="290"/>
    </location>
</feature>
<dbReference type="GO" id="GO:0046556">
    <property type="term" value="F:alpha-L-arabinofuranosidase activity"/>
    <property type="evidence" value="ECO:0007669"/>
    <property type="project" value="TreeGrafter"/>
</dbReference>
<gene>
    <name evidence="4" type="ORF">HPP92_015802</name>
</gene>
<dbReference type="SUPFAM" id="SSF52279">
    <property type="entry name" value="Beta-D-glucan exohydrolase, C-terminal domain"/>
    <property type="match status" value="1"/>
</dbReference>
<dbReference type="OrthoDB" id="47059at2759"/>
<evidence type="ECO:0000313" key="4">
    <source>
        <dbReference type="EMBL" id="KAG0471256.1"/>
    </source>
</evidence>
<keyword evidence="1" id="KW-0378">Hydrolase</keyword>
<evidence type="ECO:0000256" key="1">
    <source>
        <dbReference type="ARBA" id="ARBA00022801"/>
    </source>
</evidence>
<dbReference type="Pfam" id="PF01915">
    <property type="entry name" value="Glyco_hydro_3_C"/>
    <property type="match status" value="1"/>
</dbReference>
<name>A0A835QHZ9_VANPL</name>
<dbReference type="GO" id="GO:0009044">
    <property type="term" value="F:xylan 1,4-beta-xylosidase activity"/>
    <property type="evidence" value="ECO:0007669"/>
    <property type="project" value="InterPro"/>
</dbReference>
<dbReference type="Proteomes" id="UP000639772">
    <property type="component" value="Unassembled WGS sequence"/>
</dbReference>
<dbReference type="InterPro" id="IPR013783">
    <property type="entry name" value="Ig-like_fold"/>
</dbReference>
<keyword evidence="2" id="KW-0326">Glycosidase</keyword>
<reference evidence="4 5" key="1">
    <citation type="journal article" date="2020" name="Nat. Food">
        <title>A phased Vanilla planifolia genome enables genetic improvement of flavour and production.</title>
        <authorList>
            <person name="Hasing T."/>
            <person name="Tang H."/>
            <person name="Brym M."/>
            <person name="Khazi F."/>
            <person name="Huang T."/>
            <person name="Chambers A.H."/>
        </authorList>
    </citation>
    <scope>NUCLEOTIDE SEQUENCE [LARGE SCALE GENOMIC DNA]</scope>
    <source>
        <tissue evidence="4">Leaf</tissue>
    </source>
</reference>
<dbReference type="InterPro" id="IPR036881">
    <property type="entry name" value="Glyco_hydro_3_C_sf"/>
</dbReference>
<dbReference type="InterPro" id="IPR044993">
    <property type="entry name" value="BXL"/>
</dbReference>
<dbReference type="AlphaFoldDB" id="A0A835QHZ9"/>
<evidence type="ECO:0000259" key="3">
    <source>
        <dbReference type="SMART" id="SM01217"/>
    </source>
</evidence>
<dbReference type="InterPro" id="IPR002772">
    <property type="entry name" value="Glyco_hydro_3_C"/>
</dbReference>
<proteinExistence type="predicted"/>
<sequence length="305" mass="32593">MAARNADATVIFVGIDLSVESEGNDRTDFLLPGYQTQLINQVAEEAKGPVVLVILCAGGVDISFATGNNKIGAILWAGYPGAEGGRAITDVIFGRYNPAGRVPLTWFYADYADKLPMTSMSLRPVDELGYPGRTYKFFNGSVVFPFGFGLSYTTFSYAARPSAHWVNYKLRPSLLCPPLNYADGAYVPPCPSVEVDKLPCTENLTIEVEVTNTGVVDGSDVVMVYTKAPEGVLGAPQKQLAAFERVFVKAGKKAVAKLDLNICKAFGIVEKTAYTVLPAGQHSVLVGSGSNSVSLEFAVNLDLAV</sequence>
<dbReference type="InterPro" id="IPR026891">
    <property type="entry name" value="Fn3-like"/>
</dbReference>
<dbReference type="GO" id="GO:0045493">
    <property type="term" value="P:xylan catabolic process"/>
    <property type="evidence" value="ECO:0007669"/>
    <property type="project" value="InterPro"/>
</dbReference>
<dbReference type="Gene3D" id="3.40.50.1700">
    <property type="entry name" value="Glycoside hydrolase family 3 C-terminal domain"/>
    <property type="match status" value="1"/>
</dbReference>
<accession>A0A835QHZ9</accession>
<dbReference type="GO" id="GO:0031222">
    <property type="term" value="P:arabinan catabolic process"/>
    <property type="evidence" value="ECO:0007669"/>
    <property type="project" value="TreeGrafter"/>
</dbReference>
<dbReference type="PANTHER" id="PTHR42721">
    <property type="entry name" value="SUGAR HYDROLASE-RELATED"/>
    <property type="match status" value="1"/>
</dbReference>
<comment type="caution">
    <text evidence="4">The sequence shown here is derived from an EMBL/GenBank/DDBJ whole genome shotgun (WGS) entry which is preliminary data.</text>
</comment>
<protein>
    <recommendedName>
        <fullName evidence="3">Fibronectin type III-like domain-containing protein</fullName>
    </recommendedName>
</protein>
<evidence type="ECO:0000313" key="5">
    <source>
        <dbReference type="Proteomes" id="UP000639772"/>
    </source>
</evidence>
<organism evidence="4 5">
    <name type="scientific">Vanilla planifolia</name>
    <name type="common">Vanilla</name>
    <dbReference type="NCBI Taxonomy" id="51239"/>
    <lineage>
        <taxon>Eukaryota</taxon>
        <taxon>Viridiplantae</taxon>
        <taxon>Streptophyta</taxon>
        <taxon>Embryophyta</taxon>
        <taxon>Tracheophyta</taxon>
        <taxon>Spermatophyta</taxon>
        <taxon>Magnoliopsida</taxon>
        <taxon>Liliopsida</taxon>
        <taxon>Asparagales</taxon>
        <taxon>Orchidaceae</taxon>
        <taxon>Vanilloideae</taxon>
        <taxon>Vanilleae</taxon>
        <taxon>Vanilla</taxon>
    </lineage>
</organism>
<dbReference type="Pfam" id="PF14310">
    <property type="entry name" value="Fn3-like"/>
    <property type="match status" value="1"/>
</dbReference>
<dbReference type="SMART" id="SM01217">
    <property type="entry name" value="Fn3_like"/>
    <property type="match status" value="1"/>
</dbReference>